<name>A0AA43QPQ4_9LECA</name>
<evidence type="ECO:0000256" key="1">
    <source>
        <dbReference type="SAM" id="SignalP"/>
    </source>
</evidence>
<accession>A0AA43QPQ4</accession>
<gene>
    <name evidence="3" type="ORF">OHK93_007439</name>
</gene>
<reference evidence="3" key="1">
    <citation type="journal article" date="2023" name="Genome Biol. Evol.">
        <title>First Whole Genome Sequence and Flow Cytometry Genome Size Data for the Lichen-Forming Fungus Ramalina farinacea (Ascomycota).</title>
        <authorList>
            <person name="Llewellyn T."/>
            <person name="Mian S."/>
            <person name="Hill R."/>
            <person name="Leitch I.J."/>
            <person name="Gaya E."/>
        </authorList>
    </citation>
    <scope>NUCLEOTIDE SEQUENCE</scope>
    <source>
        <strain evidence="3">LIQ254RAFAR</strain>
    </source>
</reference>
<protein>
    <recommendedName>
        <fullName evidence="2">DUF7580 domain-containing protein</fullName>
    </recommendedName>
</protein>
<evidence type="ECO:0000313" key="4">
    <source>
        <dbReference type="Proteomes" id="UP001161017"/>
    </source>
</evidence>
<dbReference type="EMBL" id="JAPUFD010000007">
    <property type="protein sequence ID" value="MDI1488165.1"/>
    <property type="molecule type" value="Genomic_DNA"/>
</dbReference>
<keyword evidence="4" id="KW-1185">Reference proteome</keyword>
<dbReference type="PANTHER" id="PTHR35186">
    <property type="entry name" value="ANK_REP_REGION DOMAIN-CONTAINING PROTEIN"/>
    <property type="match status" value="1"/>
</dbReference>
<feature type="signal peptide" evidence="1">
    <location>
        <begin position="1"/>
        <end position="21"/>
    </location>
</feature>
<organism evidence="3 4">
    <name type="scientific">Ramalina farinacea</name>
    <dbReference type="NCBI Taxonomy" id="258253"/>
    <lineage>
        <taxon>Eukaryota</taxon>
        <taxon>Fungi</taxon>
        <taxon>Dikarya</taxon>
        <taxon>Ascomycota</taxon>
        <taxon>Pezizomycotina</taxon>
        <taxon>Lecanoromycetes</taxon>
        <taxon>OSLEUM clade</taxon>
        <taxon>Lecanoromycetidae</taxon>
        <taxon>Lecanorales</taxon>
        <taxon>Lecanorineae</taxon>
        <taxon>Ramalinaceae</taxon>
        <taxon>Ramalina</taxon>
    </lineage>
</organism>
<feature type="chain" id="PRO_5041213415" description="DUF7580 domain-containing protein" evidence="1">
    <location>
        <begin position="22"/>
        <end position="541"/>
    </location>
</feature>
<dbReference type="Proteomes" id="UP001161017">
    <property type="component" value="Unassembled WGS sequence"/>
</dbReference>
<sequence length="541" mass="62439">MATGLEVVGVVLAVFPIVVDSLSRGIKQSQTVATAVSPRKFLRQLAKWEGKLIRSKANFEQTVEYLLLESEIAPSEKEVRYMMNAPKKIDWRNPKHEKALRIFLDRSYDAYIESIEALHKAITSVDAKLAKISKTSLEDKLKEIQEITTELTYLKTGNEFLRRRRPNSWRLSHRPAADFRAMRRQYTSLYRFLERSRYWNCACQSTHAATIRLEIKPASYMQGSLSLAEVPPQYNFRLFLACRIPEPHDGLPIDWEELEMAPIGYSESVISIQETYTERLARLNLQAPTAEDGNEILDFCATAFDPRHMSTGSGMGYFKDDGLQDCRQRLHRMSARKSSLAVSLDTLIKTSAGATRPQERLLRRYRLFLAVVLASSVIQLGDTQWMRKFWTSGDIMVPQLADSQLADLRPNETYPYLSWELTSPSSRIDDPDDMCKESCRSRVVFALGLTLVELCLGWRLAELRTEEDTRATRLETKRATAIRLLDRIHQEEGEEYRYIVEKCVMLQFRTETWLMDDERFQKSMFFDVVEPLEDILARLPG</sequence>
<dbReference type="InterPro" id="IPR056002">
    <property type="entry name" value="DUF7580"/>
</dbReference>
<comment type="caution">
    <text evidence="3">The sequence shown here is derived from an EMBL/GenBank/DDBJ whole genome shotgun (WGS) entry which is preliminary data.</text>
</comment>
<dbReference type="AlphaFoldDB" id="A0AA43QPQ4"/>
<dbReference type="PANTHER" id="PTHR35186:SF4">
    <property type="entry name" value="PRION-INHIBITION AND PROPAGATION HELO DOMAIN-CONTAINING PROTEIN"/>
    <property type="match status" value="1"/>
</dbReference>
<dbReference type="Pfam" id="PF24476">
    <property type="entry name" value="DUF7580"/>
    <property type="match status" value="1"/>
</dbReference>
<proteinExistence type="predicted"/>
<evidence type="ECO:0000259" key="2">
    <source>
        <dbReference type="Pfam" id="PF24476"/>
    </source>
</evidence>
<evidence type="ECO:0000313" key="3">
    <source>
        <dbReference type="EMBL" id="MDI1488165.1"/>
    </source>
</evidence>
<keyword evidence="1" id="KW-0732">Signal</keyword>
<feature type="domain" description="DUF7580" evidence="2">
    <location>
        <begin position="183"/>
        <end position="537"/>
    </location>
</feature>